<dbReference type="InterPro" id="IPR009057">
    <property type="entry name" value="Homeodomain-like_sf"/>
</dbReference>
<dbReference type="InterPro" id="IPR041347">
    <property type="entry name" value="MftR_C"/>
</dbReference>
<dbReference type="Gene3D" id="1.10.10.60">
    <property type="entry name" value="Homeodomain-like"/>
    <property type="match status" value="1"/>
</dbReference>
<protein>
    <submittedName>
        <fullName evidence="6">TetR family transcriptional regulator</fullName>
    </submittedName>
</protein>
<evidence type="ECO:0000259" key="5">
    <source>
        <dbReference type="PROSITE" id="PS50977"/>
    </source>
</evidence>
<evidence type="ECO:0000313" key="7">
    <source>
        <dbReference type="Proteomes" id="UP001141259"/>
    </source>
</evidence>
<keyword evidence="1" id="KW-0805">Transcription regulation</keyword>
<dbReference type="GO" id="GO:0003700">
    <property type="term" value="F:DNA-binding transcription factor activity"/>
    <property type="evidence" value="ECO:0007669"/>
    <property type="project" value="TreeGrafter"/>
</dbReference>
<evidence type="ECO:0000256" key="3">
    <source>
        <dbReference type="ARBA" id="ARBA00023163"/>
    </source>
</evidence>
<dbReference type="EMBL" id="JANYMP010000001">
    <property type="protein sequence ID" value="MCS7475661.1"/>
    <property type="molecule type" value="Genomic_DNA"/>
</dbReference>
<dbReference type="PRINTS" id="PR00455">
    <property type="entry name" value="HTHTETR"/>
</dbReference>
<dbReference type="Pfam" id="PF00440">
    <property type="entry name" value="TetR_N"/>
    <property type="match status" value="1"/>
</dbReference>
<dbReference type="AlphaFoldDB" id="A0A9X2VFI7"/>
<dbReference type="Pfam" id="PF17754">
    <property type="entry name" value="TetR_C_14"/>
    <property type="match status" value="1"/>
</dbReference>
<feature type="domain" description="HTH tetR-type" evidence="5">
    <location>
        <begin position="12"/>
        <end position="72"/>
    </location>
</feature>
<evidence type="ECO:0000256" key="2">
    <source>
        <dbReference type="ARBA" id="ARBA00023125"/>
    </source>
</evidence>
<proteinExistence type="predicted"/>
<evidence type="ECO:0000313" key="6">
    <source>
        <dbReference type="EMBL" id="MCS7475661.1"/>
    </source>
</evidence>
<keyword evidence="7" id="KW-1185">Reference proteome</keyword>
<dbReference type="PANTHER" id="PTHR30055">
    <property type="entry name" value="HTH-TYPE TRANSCRIPTIONAL REGULATOR RUTR"/>
    <property type="match status" value="1"/>
</dbReference>
<dbReference type="GO" id="GO:0000976">
    <property type="term" value="F:transcription cis-regulatory region binding"/>
    <property type="evidence" value="ECO:0007669"/>
    <property type="project" value="TreeGrafter"/>
</dbReference>
<dbReference type="InterPro" id="IPR001647">
    <property type="entry name" value="HTH_TetR"/>
</dbReference>
<organism evidence="6 7">
    <name type="scientific">Umezawaea endophytica</name>
    <dbReference type="NCBI Taxonomy" id="1654476"/>
    <lineage>
        <taxon>Bacteria</taxon>
        <taxon>Bacillati</taxon>
        <taxon>Actinomycetota</taxon>
        <taxon>Actinomycetes</taxon>
        <taxon>Pseudonocardiales</taxon>
        <taxon>Pseudonocardiaceae</taxon>
        <taxon>Umezawaea</taxon>
    </lineage>
</organism>
<reference evidence="6" key="1">
    <citation type="submission" date="2022-08" db="EMBL/GenBank/DDBJ databases">
        <authorList>
            <person name="Tistechok S."/>
            <person name="Samborskyy M."/>
            <person name="Roman I."/>
        </authorList>
    </citation>
    <scope>NUCLEOTIDE SEQUENCE</scope>
    <source>
        <strain evidence="6">DSM 103496</strain>
    </source>
</reference>
<dbReference type="Proteomes" id="UP001141259">
    <property type="component" value="Unassembled WGS sequence"/>
</dbReference>
<gene>
    <name evidence="6" type="ORF">NZH93_02260</name>
</gene>
<sequence>MEKPGLRERKKLRTREALTDAAYELFHANGFDATTVDQIAEAVEVSSRTFFRYFTSKEDVALSLADEQVTEMLDGFAAQPGDVPVLTGMRRAALDVLRAHGPGASTSDQDRHRRMRDLIAASPTLMAACLERGAARLDEVARLVGVRMGVDPATDPRPHLVASVVLCAIQTAVSAWRATDRDASDSELVGRAFDLLSGGLDYPAARPQP</sequence>
<dbReference type="SUPFAM" id="SSF46689">
    <property type="entry name" value="Homeodomain-like"/>
    <property type="match status" value="1"/>
</dbReference>
<feature type="DNA-binding region" description="H-T-H motif" evidence="4">
    <location>
        <begin position="35"/>
        <end position="54"/>
    </location>
</feature>
<name>A0A9X2VFI7_9PSEU</name>
<evidence type="ECO:0000256" key="1">
    <source>
        <dbReference type="ARBA" id="ARBA00023015"/>
    </source>
</evidence>
<comment type="caution">
    <text evidence="6">The sequence shown here is derived from an EMBL/GenBank/DDBJ whole genome shotgun (WGS) entry which is preliminary data.</text>
</comment>
<dbReference type="Gene3D" id="1.10.357.10">
    <property type="entry name" value="Tetracycline Repressor, domain 2"/>
    <property type="match status" value="1"/>
</dbReference>
<keyword evidence="3" id="KW-0804">Transcription</keyword>
<keyword evidence="2 4" id="KW-0238">DNA-binding</keyword>
<evidence type="ECO:0000256" key="4">
    <source>
        <dbReference type="PROSITE-ProRule" id="PRU00335"/>
    </source>
</evidence>
<dbReference type="InterPro" id="IPR050109">
    <property type="entry name" value="HTH-type_TetR-like_transc_reg"/>
</dbReference>
<dbReference type="InterPro" id="IPR023772">
    <property type="entry name" value="DNA-bd_HTH_TetR-type_CS"/>
</dbReference>
<accession>A0A9X2VFI7</accession>
<dbReference type="PROSITE" id="PS50977">
    <property type="entry name" value="HTH_TETR_2"/>
    <property type="match status" value="1"/>
</dbReference>
<dbReference type="PROSITE" id="PS01081">
    <property type="entry name" value="HTH_TETR_1"/>
    <property type="match status" value="1"/>
</dbReference>
<dbReference type="RefSeq" id="WP_259621172.1">
    <property type="nucleotide sequence ID" value="NZ_JANYMP010000001.1"/>
</dbReference>
<dbReference type="PANTHER" id="PTHR30055:SF238">
    <property type="entry name" value="MYCOFACTOCIN BIOSYNTHESIS TRANSCRIPTIONAL REGULATOR MFTR-RELATED"/>
    <property type="match status" value="1"/>
</dbReference>